<reference evidence="5" key="1">
    <citation type="journal article" date="2017" name="Nat. Microbiol.">
        <title>Global analysis of biosynthetic gene clusters reveals vast potential of secondary metabolite production in Penicillium species.</title>
        <authorList>
            <person name="Nielsen J.C."/>
            <person name="Grijseels S."/>
            <person name="Prigent S."/>
            <person name="Ji B."/>
            <person name="Dainat J."/>
            <person name="Nielsen K.F."/>
            <person name="Frisvad J.C."/>
            <person name="Workman M."/>
            <person name="Nielsen J."/>
        </authorList>
    </citation>
    <scope>NUCLEOTIDE SEQUENCE [LARGE SCALE GENOMIC DNA]</scope>
    <source>
        <strain evidence="5">IBT 29525</strain>
    </source>
</reference>
<dbReference type="SUPFAM" id="SSF51735">
    <property type="entry name" value="NAD(P)-binding Rossmann-fold domains"/>
    <property type="match status" value="1"/>
</dbReference>
<keyword evidence="5" id="KW-1185">Reference proteome</keyword>
<name>A0A1V6RKB3_9EURO</name>
<evidence type="ECO:0000313" key="4">
    <source>
        <dbReference type="EMBL" id="OQE01968.1"/>
    </source>
</evidence>
<dbReference type="EMBL" id="MDYO01000003">
    <property type="protein sequence ID" value="OQE01968.1"/>
    <property type="molecule type" value="Genomic_DNA"/>
</dbReference>
<sequence>MSGILKGYFESKGAIEDLVCSAGFMHWTILRPNYLPPSVRGYFPKLGGSYTLRTAMAPEKRMMPLHPDDIGCFAVAALVEPERFSHRAIEIGEALTAEQVARAISEVSGREIAIEHIPRNVAECLAPSNPQIDSQLWFWELQDGIEPREPEAEFGFKLTTSKEFLTANQELVRETFG</sequence>
<keyword evidence="2" id="KW-0521">NADP</keyword>
<dbReference type="STRING" id="60172.A0A1V6RKB3"/>
<evidence type="ECO:0000256" key="2">
    <source>
        <dbReference type="ARBA" id="ARBA00022857"/>
    </source>
</evidence>
<dbReference type="PANTHER" id="PTHR42748">
    <property type="entry name" value="NITROGEN METABOLITE REPRESSION PROTEIN NMRA FAMILY MEMBER"/>
    <property type="match status" value="1"/>
</dbReference>
<comment type="similarity">
    <text evidence="1">Belongs to the NmrA-type oxidoreductase family.</text>
</comment>
<proteinExistence type="inferred from homology"/>
<dbReference type="Proteomes" id="UP000191612">
    <property type="component" value="Unassembled WGS sequence"/>
</dbReference>
<dbReference type="InterPro" id="IPR036291">
    <property type="entry name" value="NAD(P)-bd_dom_sf"/>
</dbReference>
<dbReference type="Pfam" id="PF05368">
    <property type="entry name" value="NmrA"/>
    <property type="match status" value="1"/>
</dbReference>
<dbReference type="InterPro" id="IPR008030">
    <property type="entry name" value="NmrA-like"/>
</dbReference>
<evidence type="ECO:0000259" key="3">
    <source>
        <dbReference type="Pfam" id="PF05368"/>
    </source>
</evidence>
<evidence type="ECO:0000313" key="5">
    <source>
        <dbReference type="Proteomes" id="UP000191612"/>
    </source>
</evidence>
<evidence type="ECO:0000256" key="1">
    <source>
        <dbReference type="ARBA" id="ARBA00006328"/>
    </source>
</evidence>
<protein>
    <recommendedName>
        <fullName evidence="3">NmrA-like domain-containing protein</fullName>
    </recommendedName>
</protein>
<dbReference type="AlphaFoldDB" id="A0A1V6RKB3"/>
<dbReference type="InterPro" id="IPR051164">
    <property type="entry name" value="NmrA-like_oxidored"/>
</dbReference>
<accession>A0A1V6RKB3</accession>
<dbReference type="Gene3D" id="3.40.50.720">
    <property type="entry name" value="NAD(P)-binding Rossmann-like Domain"/>
    <property type="match status" value="1"/>
</dbReference>
<dbReference type="PANTHER" id="PTHR42748:SF7">
    <property type="entry name" value="NMRA LIKE REDOX SENSOR 1-RELATED"/>
    <property type="match status" value="1"/>
</dbReference>
<gene>
    <name evidence="4" type="ORF">PENSOL_c003G01940</name>
</gene>
<feature type="domain" description="NmrA-like" evidence="3">
    <location>
        <begin position="8"/>
        <end position="130"/>
    </location>
</feature>
<comment type="caution">
    <text evidence="4">The sequence shown here is derived from an EMBL/GenBank/DDBJ whole genome shotgun (WGS) entry which is preliminary data.</text>
</comment>
<organism evidence="4 5">
    <name type="scientific">Penicillium solitum</name>
    <dbReference type="NCBI Taxonomy" id="60172"/>
    <lineage>
        <taxon>Eukaryota</taxon>
        <taxon>Fungi</taxon>
        <taxon>Dikarya</taxon>
        <taxon>Ascomycota</taxon>
        <taxon>Pezizomycotina</taxon>
        <taxon>Eurotiomycetes</taxon>
        <taxon>Eurotiomycetidae</taxon>
        <taxon>Eurotiales</taxon>
        <taxon>Aspergillaceae</taxon>
        <taxon>Penicillium</taxon>
    </lineage>
</organism>